<evidence type="ECO:0000256" key="8">
    <source>
        <dbReference type="ARBA" id="ARBA00023136"/>
    </source>
</evidence>
<evidence type="ECO:0000313" key="19">
    <source>
        <dbReference type="Proteomes" id="UP000708208"/>
    </source>
</evidence>
<evidence type="ECO:0000256" key="4">
    <source>
        <dbReference type="ARBA" id="ARBA00022692"/>
    </source>
</evidence>
<dbReference type="InterPro" id="IPR018097">
    <property type="entry name" value="EGF_Ca-bd_CS"/>
</dbReference>
<feature type="repeat" description="LDL-receptor class B" evidence="13">
    <location>
        <begin position="293"/>
        <end position="336"/>
    </location>
</feature>
<dbReference type="PROSITE" id="PS01186">
    <property type="entry name" value="EGF_2"/>
    <property type="match status" value="2"/>
</dbReference>
<evidence type="ECO:0000256" key="10">
    <source>
        <dbReference type="ARBA" id="ARBA00023170"/>
    </source>
</evidence>
<dbReference type="SMART" id="SM00192">
    <property type="entry name" value="LDLa"/>
    <property type="match status" value="7"/>
</dbReference>
<evidence type="ECO:0000256" key="3">
    <source>
        <dbReference type="ARBA" id="ARBA00022583"/>
    </source>
</evidence>
<organism evidence="18 19">
    <name type="scientific">Allacma fusca</name>
    <dbReference type="NCBI Taxonomy" id="39272"/>
    <lineage>
        <taxon>Eukaryota</taxon>
        <taxon>Metazoa</taxon>
        <taxon>Ecdysozoa</taxon>
        <taxon>Arthropoda</taxon>
        <taxon>Hexapoda</taxon>
        <taxon>Collembola</taxon>
        <taxon>Symphypleona</taxon>
        <taxon>Sminthuridae</taxon>
        <taxon>Allacma</taxon>
    </lineage>
</organism>
<dbReference type="InterPro" id="IPR051221">
    <property type="entry name" value="LDLR-related"/>
</dbReference>
<evidence type="ECO:0000256" key="2">
    <source>
        <dbReference type="ARBA" id="ARBA00022536"/>
    </source>
</evidence>
<feature type="signal peptide" evidence="16">
    <location>
        <begin position="1"/>
        <end position="23"/>
    </location>
</feature>
<dbReference type="FunFam" id="2.120.10.30:FF:000241">
    <property type="entry name" value="Low-density lipoprotein receptor-related protein 6"/>
    <property type="match status" value="1"/>
</dbReference>
<feature type="disulfide bond" evidence="12">
    <location>
        <begin position="973"/>
        <end position="991"/>
    </location>
</feature>
<feature type="disulfide bond" evidence="12">
    <location>
        <begin position="1040"/>
        <end position="1052"/>
    </location>
</feature>
<reference evidence="18" key="1">
    <citation type="submission" date="2021-06" db="EMBL/GenBank/DDBJ databases">
        <authorList>
            <person name="Hodson N. C."/>
            <person name="Mongue J. A."/>
            <person name="Jaron S. K."/>
        </authorList>
    </citation>
    <scope>NUCLEOTIDE SEQUENCE</scope>
</reference>
<dbReference type="SMART" id="SM00181">
    <property type="entry name" value="EGF"/>
    <property type="match status" value="7"/>
</dbReference>
<keyword evidence="10" id="KW-0675">Receptor</keyword>
<dbReference type="GO" id="GO:0006898">
    <property type="term" value="P:receptor-mediated endocytosis"/>
    <property type="evidence" value="ECO:0007669"/>
    <property type="project" value="TreeGrafter"/>
</dbReference>
<feature type="domain" description="EGF-like" evidence="17">
    <location>
        <begin position="141"/>
        <end position="156"/>
    </location>
</feature>
<comment type="subcellular location">
    <subcellularLocation>
        <location evidence="1">Membrane</location>
        <topology evidence="1">Single-pass type I membrane protein</topology>
    </subcellularLocation>
</comment>
<feature type="repeat" description="LDL-receptor class B" evidence="13">
    <location>
        <begin position="205"/>
        <end position="249"/>
    </location>
</feature>
<feature type="repeat" description="LDL-receptor class B" evidence="13">
    <location>
        <begin position="337"/>
        <end position="379"/>
    </location>
</feature>
<dbReference type="FunFam" id="2.10.25.10:FF:000009">
    <property type="entry name" value="Low-density lipoprotein receptor isoform 1"/>
    <property type="match status" value="1"/>
</dbReference>
<dbReference type="Pfam" id="PF07645">
    <property type="entry name" value="EGF_CA"/>
    <property type="match status" value="1"/>
</dbReference>
<keyword evidence="19" id="KW-1185">Reference proteome</keyword>
<protein>
    <recommendedName>
        <fullName evidence="17">EGF-like domain-containing protein</fullName>
    </recommendedName>
</protein>
<dbReference type="PANTHER" id="PTHR22722:SF14">
    <property type="entry name" value="MEGALIN, ISOFORM A"/>
    <property type="match status" value="1"/>
</dbReference>
<gene>
    <name evidence="18" type="ORF">AFUS01_LOCUS472</name>
</gene>
<keyword evidence="11" id="KW-0325">Glycoprotein</keyword>
<keyword evidence="5 16" id="KW-0732">Signal</keyword>
<evidence type="ECO:0000256" key="12">
    <source>
        <dbReference type="PROSITE-ProRule" id="PRU00124"/>
    </source>
</evidence>
<keyword evidence="6" id="KW-0677">Repeat</keyword>
<feature type="region of interest" description="Disordered" evidence="14">
    <location>
        <begin position="1479"/>
        <end position="1517"/>
    </location>
</feature>
<proteinExistence type="predicted"/>
<evidence type="ECO:0000256" key="11">
    <source>
        <dbReference type="ARBA" id="ARBA00023180"/>
    </source>
</evidence>
<keyword evidence="7 15" id="KW-1133">Transmembrane helix</keyword>
<evidence type="ECO:0000313" key="18">
    <source>
        <dbReference type="EMBL" id="CAG7643173.1"/>
    </source>
</evidence>
<keyword evidence="2" id="KW-0245">EGF-like domain</keyword>
<name>A0A8J2IYQ9_9HEXA</name>
<dbReference type="InterPro" id="IPR001881">
    <property type="entry name" value="EGF-like_Ca-bd_dom"/>
</dbReference>
<dbReference type="EMBL" id="CAJVCH010002182">
    <property type="protein sequence ID" value="CAG7643173.1"/>
    <property type="molecule type" value="Genomic_DNA"/>
</dbReference>
<feature type="disulfide bond" evidence="12">
    <location>
        <begin position="811"/>
        <end position="829"/>
    </location>
</feature>
<dbReference type="Pfam" id="PF12662">
    <property type="entry name" value="cEGF"/>
    <property type="match status" value="1"/>
</dbReference>
<dbReference type="GO" id="GO:0042562">
    <property type="term" value="F:hormone binding"/>
    <property type="evidence" value="ECO:0007669"/>
    <property type="project" value="TreeGrafter"/>
</dbReference>
<feature type="transmembrane region" description="Helical" evidence="15">
    <location>
        <begin position="1537"/>
        <end position="1559"/>
    </location>
</feature>
<feature type="disulfide bond" evidence="12">
    <location>
        <begin position="985"/>
        <end position="1000"/>
    </location>
</feature>
<feature type="disulfide bond" evidence="12">
    <location>
        <begin position="1047"/>
        <end position="1065"/>
    </location>
</feature>
<dbReference type="GO" id="GO:0016324">
    <property type="term" value="C:apical plasma membrane"/>
    <property type="evidence" value="ECO:0007669"/>
    <property type="project" value="TreeGrafter"/>
</dbReference>
<keyword evidence="9 12" id="KW-1015">Disulfide bond</keyword>
<dbReference type="InterPro" id="IPR000742">
    <property type="entry name" value="EGF"/>
</dbReference>
<dbReference type="CDD" id="cd00054">
    <property type="entry name" value="EGF_CA"/>
    <property type="match status" value="2"/>
</dbReference>
<evidence type="ECO:0000256" key="13">
    <source>
        <dbReference type="PROSITE-ProRule" id="PRU00461"/>
    </source>
</evidence>
<dbReference type="OrthoDB" id="8831087at2759"/>
<feature type="region of interest" description="Disordered" evidence="14">
    <location>
        <begin position="1633"/>
        <end position="1653"/>
    </location>
</feature>
<dbReference type="Proteomes" id="UP000708208">
    <property type="component" value="Unassembled WGS sequence"/>
</dbReference>
<dbReference type="GO" id="GO:0005509">
    <property type="term" value="F:calcium ion binding"/>
    <property type="evidence" value="ECO:0007669"/>
    <property type="project" value="InterPro"/>
</dbReference>
<feature type="disulfide bond" evidence="12">
    <location>
        <begin position="804"/>
        <end position="816"/>
    </location>
</feature>
<dbReference type="InterPro" id="IPR002172">
    <property type="entry name" value="LDrepeatLR_classA_rpt"/>
</dbReference>
<sequence>MKRTIRFCVIAALICLHNGICSGAGIFINGTLISNCHPESGEFLCKSGHECIHASQVCDKNNDCTDDSDEFPDCEKSCSGVKCQHGCMPNINTKEKGICFCNSGFKVSGMDKDNCVNVNECTEHFGACSQKCRDTPGSFECSCLDGFNLLPNNSTCVPKVPNAKLIFALKSSVRVLSLSSQTKQVRTLVEKMGQTVGVTFDAEGDDVFWTDVSDRMETIYRSKMDGTEAKAIVDTGLILPESIAYDWIARNIYFTDSNLTHVGVCDRDGKACTILVQEQIDKPREIVLHPATGKMFWTDWGSTPAIVSAGMDGSSPLPIITGGLKWPNGLAIDHGTSRIYWIDANVNMIETSDLEGGDRRIVKTTDIKHPFSMEIFADTLFWSDWTSHQIESCNKFTGDDHNIVLDTPRDQINGIAIFHPAAQPKHRPNDCEDHQCSHICVLTPVTSVQKFRCLCPVGMTLRSDKKTCRDDPKKPKLFMAEGANLKSMHFHAIGHDVLTTTQIEGIHTIGSIAFNPLNNTYIIFDNMRKILFSFNPSNNKLEAIISRHLNSVRGIDIDVVAHNLYWVDASKQTLEVMSLKTGERAILYHQTTYRPFDVIVVPEVKSLFVALVGRGEGQILKMSMDGVNIEVIIHIPDGEPTALAYNHDLEHIIWCDPLKGTIEHASITDSKIRFLARANVGAPYSIAASGNRIFWSDRYTQLLNSFVIGTDIQDTPIFIGDDKDRFNETTRGNFYAAIGIKNTDNSHLMDLFDNHECSPDAKNRTKSCSHICLMSRRTNRATCFCPDGMELDSDDRTCVPLKICLMSQFTCNDGACISSQFKCDNTRDCKGGEDEFNCTVQSTCRVSDFVCRSDQTCIPKMWKCDGEHDCHDHSDEENCPDIPCPNTSDFRCKLGRCIPQSWRCDHVVDCPDKDDSDELNCNFTCSPGEFKCKTGNHDCIQMDWVCDGENDCGDGSDEHADCDNDCKEDEFKCMNHKCIKRRLVCNNKDDCDDNSDETRCPLGVPFIDTGFRSSNSTIRGTTILFNTTTTVAPMQRSGKCTPETFWCFTGECLEFSKVCDGRMDCMDGSDESENCGDVCGVANECSHICNRTPQGPVCSCPPGYRLTTDMKSCEDIDECKQNICGQYCVNVKGSYKCTCHDEYVLKSDHRTCKAKGHPPLFVYESNSKVFIAPQDLMTATVIPVEPVLSGLDINSHNGDIFWSNDRKGIIGRSNIDPKKPREILFTQLAVPGQLAYDWISSNIFVVTNTNQAGRDKRRNLVIKICHVHKDPEKRLCATLHQLLGHEVTAMAVAPKEQSIFWTEITFTPFGTSIGAIRMGNMDNHKTTTLATDEVINPAGLAVDHVFKRVYWIDRQIRRVEVVNFDGSRRRVIISSGVSRKANGLAVFENWVMWSDEGKNVRCRTDMQSNCMRVRVQNITDARHFKLLQQSLQPTGRDPCANNSCSFICTGTTSVLSSKPYTCFCPDGYSGENPNLSCHKDQVRVRGPGNGTPRSRSGKPTVPIVSGNDISEDSNENDVSRITQTAVTSEPSDDSNTAVIVICVVVILIICLVAGAVIFYRKRGGAPKIFVRPYVQQWVKYVNDPVQRWRDNRRVPLTSHDAYAEVYEAGGSTSSEHNYANPCYDDLDPPSGAVKLGDGDHRGEQKSGILNLGKNDGRGFDYENQLRDGHYISYSQRDKLLENEFA</sequence>
<keyword evidence="4 15" id="KW-0812">Transmembrane</keyword>
<feature type="disulfide bond" evidence="12">
    <location>
        <begin position="966"/>
        <end position="978"/>
    </location>
</feature>
<dbReference type="InterPro" id="IPR023415">
    <property type="entry name" value="LDLR_class-A_CS"/>
</dbReference>
<dbReference type="SMART" id="SM00135">
    <property type="entry name" value="LY"/>
    <property type="match status" value="10"/>
</dbReference>
<dbReference type="InterPro" id="IPR000152">
    <property type="entry name" value="EGF-type_Asp/Asn_hydroxyl_site"/>
</dbReference>
<feature type="disulfide bond" evidence="12">
    <location>
        <begin position="864"/>
        <end position="879"/>
    </location>
</feature>
<dbReference type="PROSITE" id="PS51120">
    <property type="entry name" value="LDLRB"/>
    <property type="match status" value="4"/>
</dbReference>
<evidence type="ECO:0000256" key="1">
    <source>
        <dbReference type="ARBA" id="ARBA00004479"/>
    </source>
</evidence>
<comment type="caution">
    <text evidence="12">Lacks conserved residue(s) required for the propagation of feature annotation.</text>
</comment>
<evidence type="ECO:0000256" key="5">
    <source>
        <dbReference type="ARBA" id="ARBA00022729"/>
    </source>
</evidence>
<feature type="chain" id="PRO_5035308767" description="EGF-like domain-containing protein" evidence="16">
    <location>
        <begin position="24"/>
        <end position="1685"/>
    </location>
</feature>
<feature type="repeat" description="LDL-receptor class B" evidence="13">
    <location>
        <begin position="1347"/>
        <end position="1390"/>
    </location>
</feature>
<dbReference type="InterPro" id="IPR000033">
    <property type="entry name" value="LDLR_classB_rpt"/>
</dbReference>
<evidence type="ECO:0000256" key="9">
    <source>
        <dbReference type="ARBA" id="ARBA00023157"/>
    </source>
</evidence>
<comment type="caution">
    <text evidence="18">The sequence shown here is derived from an EMBL/GenBank/DDBJ whole genome shotgun (WGS) entry which is preliminary data.</text>
</comment>
<evidence type="ECO:0000256" key="16">
    <source>
        <dbReference type="SAM" id="SignalP"/>
    </source>
</evidence>
<dbReference type="CDD" id="cd00112">
    <property type="entry name" value="LDLa"/>
    <property type="match status" value="7"/>
</dbReference>
<accession>A0A8J2IYQ9</accession>
<keyword evidence="3" id="KW-0254">Endocytosis</keyword>
<dbReference type="InterPro" id="IPR026823">
    <property type="entry name" value="cEGF"/>
</dbReference>
<dbReference type="PANTHER" id="PTHR22722">
    <property type="entry name" value="LOW-DENSITY LIPOPROTEIN RECEPTOR-RELATED PROTEIN 2-RELATED"/>
    <property type="match status" value="1"/>
</dbReference>
<dbReference type="Pfam" id="PF00057">
    <property type="entry name" value="Ldl_recept_a"/>
    <property type="match status" value="7"/>
</dbReference>
<evidence type="ECO:0000256" key="14">
    <source>
        <dbReference type="SAM" id="MobiDB-lite"/>
    </source>
</evidence>
<dbReference type="Pfam" id="PF00058">
    <property type="entry name" value="Ldl_recept_b"/>
    <property type="match status" value="1"/>
</dbReference>
<feature type="disulfide bond" evidence="12">
    <location>
        <begin position="892"/>
        <end position="910"/>
    </location>
</feature>
<dbReference type="PROSITE" id="PS01187">
    <property type="entry name" value="EGF_CA"/>
    <property type="match status" value="2"/>
</dbReference>
<evidence type="ECO:0000259" key="17">
    <source>
        <dbReference type="PROSITE" id="PS01186"/>
    </source>
</evidence>
<dbReference type="InterPro" id="IPR049883">
    <property type="entry name" value="NOTCH1_EGF-like"/>
</dbReference>
<dbReference type="GO" id="GO:0043235">
    <property type="term" value="C:receptor complex"/>
    <property type="evidence" value="ECO:0007669"/>
    <property type="project" value="TreeGrafter"/>
</dbReference>
<dbReference type="PROSITE" id="PS50068">
    <property type="entry name" value="LDLRA_2"/>
    <property type="match status" value="7"/>
</dbReference>
<evidence type="ECO:0000256" key="15">
    <source>
        <dbReference type="SAM" id="Phobius"/>
    </source>
</evidence>
<keyword evidence="8 15" id="KW-0472">Membrane</keyword>
<dbReference type="PROSITE" id="PS00010">
    <property type="entry name" value="ASX_HYDROXYL"/>
    <property type="match status" value="2"/>
</dbReference>
<feature type="disulfide bond" evidence="12">
    <location>
        <begin position="823"/>
        <end position="838"/>
    </location>
</feature>
<dbReference type="SMART" id="SM00179">
    <property type="entry name" value="EGF_CA"/>
    <property type="match status" value="4"/>
</dbReference>
<evidence type="ECO:0000256" key="7">
    <source>
        <dbReference type="ARBA" id="ARBA00022989"/>
    </source>
</evidence>
<dbReference type="PROSITE" id="PS01209">
    <property type="entry name" value="LDLRA_1"/>
    <property type="match status" value="4"/>
</dbReference>
<feature type="domain" description="EGF-like" evidence="17">
    <location>
        <begin position="1098"/>
        <end position="1113"/>
    </location>
</feature>
<evidence type="ECO:0000256" key="6">
    <source>
        <dbReference type="ARBA" id="ARBA00022737"/>
    </source>
</evidence>